<dbReference type="GO" id="GO:0005471">
    <property type="term" value="F:ATP:ADP antiporter activity"/>
    <property type="evidence" value="ECO:0007669"/>
    <property type="project" value="UniProtKB-UniRule"/>
</dbReference>
<dbReference type="InterPro" id="IPR023395">
    <property type="entry name" value="MCP_dom_sf"/>
</dbReference>
<evidence type="ECO:0000256" key="4">
    <source>
        <dbReference type="ARBA" id="ARBA00022448"/>
    </source>
</evidence>
<dbReference type="InterPro" id="IPR018108">
    <property type="entry name" value="MCP_transmembrane"/>
</dbReference>
<evidence type="ECO:0000313" key="16">
    <source>
        <dbReference type="Proteomes" id="UP000075901"/>
    </source>
</evidence>
<keyword evidence="4 13" id="KW-0813">Transport</keyword>
<reference evidence="16" key="1">
    <citation type="submission" date="2013-09" db="EMBL/GenBank/DDBJ databases">
        <title>The Genome Sequence of Anopheles maculatus species B.</title>
        <authorList>
            <consortium name="The Broad Institute Genomics Platform"/>
            <person name="Neafsey D.E."/>
            <person name="Besansky N."/>
            <person name="Howell P."/>
            <person name="Walton C."/>
            <person name="Young S.K."/>
            <person name="Zeng Q."/>
            <person name="Gargeya S."/>
            <person name="Fitzgerald M."/>
            <person name="Haas B."/>
            <person name="Abouelleil A."/>
            <person name="Allen A.W."/>
            <person name="Alvarado L."/>
            <person name="Arachchi H.M."/>
            <person name="Berlin A.M."/>
            <person name="Chapman S.B."/>
            <person name="Gainer-Dewar J."/>
            <person name="Goldberg J."/>
            <person name="Griggs A."/>
            <person name="Gujja S."/>
            <person name="Hansen M."/>
            <person name="Howarth C."/>
            <person name="Imamovic A."/>
            <person name="Ireland A."/>
            <person name="Larimer J."/>
            <person name="McCowan C."/>
            <person name="Murphy C."/>
            <person name="Pearson M."/>
            <person name="Poon T.W."/>
            <person name="Priest M."/>
            <person name="Roberts A."/>
            <person name="Saif S."/>
            <person name="Shea T."/>
            <person name="Sisk P."/>
            <person name="Sykes S."/>
            <person name="Wortman J."/>
            <person name="Nusbaum C."/>
            <person name="Birren B."/>
        </authorList>
    </citation>
    <scope>NUCLEOTIDE SEQUENCE [LARGE SCALE GENOMIC DNA]</scope>
    <source>
        <strain evidence="16">maculatus3</strain>
    </source>
</reference>
<evidence type="ECO:0000256" key="2">
    <source>
        <dbReference type="ARBA" id="ARBA00006375"/>
    </source>
</evidence>
<dbReference type="Gene3D" id="1.50.40.10">
    <property type="entry name" value="Mitochondrial carrier domain"/>
    <property type="match status" value="1"/>
</dbReference>
<organism evidence="15 16">
    <name type="scientific">Anopheles maculatus</name>
    <dbReference type="NCBI Taxonomy" id="74869"/>
    <lineage>
        <taxon>Eukaryota</taxon>
        <taxon>Metazoa</taxon>
        <taxon>Ecdysozoa</taxon>
        <taxon>Arthropoda</taxon>
        <taxon>Hexapoda</taxon>
        <taxon>Insecta</taxon>
        <taxon>Pterygota</taxon>
        <taxon>Neoptera</taxon>
        <taxon>Endopterygota</taxon>
        <taxon>Diptera</taxon>
        <taxon>Nematocera</taxon>
        <taxon>Culicoidea</taxon>
        <taxon>Culicidae</taxon>
        <taxon>Anophelinae</taxon>
        <taxon>Anopheles</taxon>
        <taxon>Anopheles maculatus group</taxon>
    </lineage>
</organism>
<dbReference type="Proteomes" id="UP000075901">
    <property type="component" value="Unassembled WGS sequence"/>
</dbReference>
<comment type="subcellular location">
    <subcellularLocation>
        <location evidence="14">Membrane</location>
        <topology evidence="14">Multi-pass membrane protein</topology>
    </subcellularLocation>
    <subcellularLocation>
        <location evidence="1">Mitochondrion inner membrane</location>
        <topology evidence="1">Multi-pass membrane protein</topology>
    </subcellularLocation>
</comment>
<evidence type="ECO:0000256" key="14">
    <source>
        <dbReference type="RuleBase" id="RU368008"/>
    </source>
</evidence>
<accession>A0A182SXM2</accession>
<dbReference type="PROSITE" id="PS50920">
    <property type="entry name" value="SOLCAR"/>
    <property type="match status" value="1"/>
</dbReference>
<dbReference type="EnsemblMetazoa" id="AMAM015481-RA">
    <property type="protein sequence ID" value="AMAM015481-PA"/>
    <property type="gene ID" value="AMAM015481"/>
</dbReference>
<protein>
    <recommendedName>
        <fullName evidence="14">ADP/ATP translocase</fullName>
    </recommendedName>
    <alternativeName>
        <fullName evidence="14">ADP,ATP carrier protein</fullName>
    </alternativeName>
</protein>
<comment type="function">
    <text evidence="14">Catalyzes the exchange of ADP and ATP across the membrane.</text>
</comment>
<keyword evidence="16" id="KW-1185">Reference proteome</keyword>
<sequence length="134" mass="14372">GRGAGEREYNGLLDCLKKTVKSDGIIGLYRGFNVSVQGIIIYRAAYFGCFDTAKGMLPDPKNTSIFVSWAIAQVSDALLKPILSYRATQTVVHYITVSKSIDRNKVLVWVLATRNSKKEKKKGGGGGGGGGASQ</sequence>
<dbReference type="GO" id="GO:0005743">
    <property type="term" value="C:mitochondrial inner membrane"/>
    <property type="evidence" value="ECO:0007669"/>
    <property type="project" value="UniProtKB-SubCell"/>
</dbReference>
<dbReference type="GO" id="GO:1901029">
    <property type="term" value="P:negative regulation of mitochondrial outer membrane permeabilization involved in apoptotic signaling pathway"/>
    <property type="evidence" value="ECO:0007669"/>
    <property type="project" value="TreeGrafter"/>
</dbReference>
<keyword evidence="8" id="KW-0999">Mitochondrion inner membrane</keyword>
<evidence type="ECO:0000313" key="15">
    <source>
        <dbReference type="EnsemblMetazoa" id="AMAM015481-PA"/>
    </source>
</evidence>
<evidence type="ECO:0000256" key="1">
    <source>
        <dbReference type="ARBA" id="ARBA00004448"/>
    </source>
</evidence>
<keyword evidence="10" id="KW-0496">Mitochondrion</keyword>
<keyword evidence="5" id="KW-0050">Antiport</keyword>
<dbReference type="PANTHER" id="PTHR45635">
    <property type="entry name" value="ADP,ATP CARRIER PROTEIN 1-RELATED-RELATED"/>
    <property type="match status" value="1"/>
</dbReference>
<comment type="similarity">
    <text evidence="2 13">Belongs to the mitochondrial carrier (TC 2.A.29) family.</text>
</comment>
<dbReference type="SUPFAM" id="SSF103506">
    <property type="entry name" value="Mitochondrial carrier"/>
    <property type="match status" value="1"/>
</dbReference>
<evidence type="ECO:0000256" key="9">
    <source>
        <dbReference type="ARBA" id="ARBA00022989"/>
    </source>
</evidence>
<comment type="subunit">
    <text evidence="3 14">Monomer.</text>
</comment>
<keyword evidence="9" id="KW-1133">Transmembrane helix</keyword>
<dbReference type="GO" id="GO:1990544">
    <property type="term" value="P:mitochondrial ATP transmembrane transport"/>
    <property type="evidence" value="ECO:0007669"/>
    <property type="project" value="InterPro"/>
</dbReference>
<dbReference type="InterPro" id="IPR002113">
    <property type="entry name" value="ADT_euk_type"/>
</dbReference>
<dbReference type="VEuPathDB" id="VectorBase:AMAM015481"/>
<evidence type="ECO:0000256" key="12">
    <source>
        <dbReference type="PROSITE-ProRule" id="PRU00282"/>
    </source>
</evidence>
<feature type="repeat" description="Solcar" evidence="12">
    <location>
        <begin position="1"/>
        <end position="56"/>
    </location>
</feature>
<name>A0A182SXM2_9DIPT</name>
<evidence type="ECO:0000256" key="5">
    <source>
        <dbReference type="ARBA" id="ARBA00022449"/>
    </source>
</evidence>
<keyword evidence="7" id="KW-0677">Repeat</keyword>
<evidence type="ECO:0000256" key="3">
    <source>
        <dbReference type="ARBA" id="ARBA00011245"/>
    </source>
</evidence>
<dbReference type="AlphaFoldDB" id="A0A182SXM2"/>
<evidence type="ECO:0000256" key="13">
    <source>
        <dbReference type="RuleBase" id="RU000488"/>
    </source>
</evidence>
<dbReference type="PANTHER" id="PTHR45635:SF40">
    <property type="entry name" value="ADP_ATP TRANSLOCASE 4"/>
    <property type="match status" value="1"/>
</dbReference>
<keyword evidence="6 12" id="KW-0812">Transmembrane</keyword>
<evidence type="ECO:0000256" key="11">
    <source>
        <dbReference type="ARBA" id="ARBA00023136"/>
    </source>
</evidence>
<proteinExistence type="inferred from homology"/>
<dbReference type="Pfam" id="PF00153">
    <property type="entry name" value="Mito_carr"/>
    <property type="match status" value="1"/>
</dbReference>
<evidence type="ECO:0000256" key="6">
    <source>
        <dbReference type="ARBA" id="ARBA00022692"/>
    </source>
</evidence>
<evidence type="ECO:0000256" key="7">
    <source>
        <dbReference type="ARBA" id="ARBA00022737"/>
    </source>
</evidence>
<reference evidence="15" key="2">
    <citation type="submission" date="2020-05" db="UniProtKB">
        <authorList>
            <consortium name="EnsemblMetazoa"/>
        </authorList>
    </citation>
    <scope>IDENTIFICATION</scope>
    <source>
        <strain evidence="15">maculatus3</strain>
    </source>
</reference>
<evidence type="ECO:0000256" key="8">
    <source>
        <dbReference type="ARBA" id="ARBA00022792"/>
    </source>
</evidence>
<evidence type="ECO:0000256" key="10">
    <source>
        <dbReference type="ARBA" id="ARBA00023128"/>
    </source>
</evidence>
<dbReference type="GO" id="GO:0140021">
    <property type="term" value="P:mitochondrial ADP transmembrane transport"/>
    <property type="evidence" value="ECO:0007669"/>
    <property type="project" value="InterPro"/>
</dbReference>
<keyword evidence="11 12" id="KW-0472">Membrane</keyword>